<reference evidence="3 5" key="2">
    <citation type="journal article" date="2023" name="Sci. Data">
        <title>Genome assembly of the Korean intertidal mud-creeper Batillaria attramentaria.</title>
        <authorList>
            <person name="Patra A.K."/>
            <person name="Ho P.T."/>
            <person name="Jun S."/>
            <person name="Lee S.J."/>
            <person name="Kim Y."/>
            <person name="Won Y.J."/>
        </authorList>
    </citation>
    <scope>NUCLEOTIDE SEQUENCE [LARGE SCALE GENOMIC DNA]</scope>
    <source>
        <strain evidence="3">Wonlab-2016</strain>
    </source>
</reference>
<feature type="compositionally biased region" description="Basic and acidic residues" evidence="1">
    <location>
        <begin position="106"/>
        <end position="115"/>
    </location>
</feature>
<proteinExistence type="predicted"/>
<reference evidence="3" key="3">
    <citation type="submission" date="2023-01" db="EMBL/GenBank/DDBJ databases">
        <authorList>
            <person name="Patra A."/>
        </authorList>
    </citation>
    <scope>NUCLEOTIDE SEQUENCE</scope>
    <source>
        <strain evidence="3">Wonlab-2016</strain>
        <tissue evidence="3">Foot muscle</tissue>
    </source>
</reference>
<feature type="region of interest" description="Disordered" evidence="1">
    <location>
        <begin position="79"/>
        <end position="127"/>
    </location>
</feature>
<sequence>MWGDTNCSQPCGNCAANSSCDMMSGNCTHGCREGWTGIRCAEKHKDANLVVPVVGAILGAGVLIAICVLAAVFVRRSRRKEKERAGTSADTTQETTFGATHPANVSRRDAPRETATENPYAQLQNDENTRVYTRLEFAASSTHGQDNLYEKLGSQSFNAGDVNPYEALSLSPGRRGGPVASNPPANRNSAVYANTSGNTEEHVYANTSFPLRK</sequence>
<keyword evidence="2" id="KW-0812">Transmembrane</keyword>
<feature type="transmembrane region" description="Helical" evidence="2">
    <location>
        <begin position="49"/>
        <end position="74"/>
    </location>
</feature>
<reference evidence="3" key="1">
    <citation type="submission" date="2020-09" db="EMBL/GenBank/DDBJ databases">
        <authorList>
            <person name="Won Y."/>
        </authorList>
    </citation>
    <scope>NUCLEOTIDE SEQUENCE</scope>
    <source>
        <strain evidence="3">Wonlab-2016</strain>
        <tissue evidence="3">Foot muscle</tissue>
    </source>
</reference>
<evidence type="ECO:0000256" key="2">
    <source>
        <dbReference type="SAM" id="Phobius"/>
    </source>
</evidence>
<gene>
    <name evidence="4" type="ORF">BaRGS_00026933</name>
    <name evidence="3" type="ORF">BaRGS_00030176</name>
</gene>
<evidence type="ECO:0000313" key="5">
    <source>
        <dbReference type="Proteomes" id="UP001519460"/>
    </source>
</evidence>
<dbReference type="EMBL" id="JACVVK020000322">
    <property type="protein sequence ID" value="KAK7478577.1"/>
    <property type="molecule type" value="Genomic_DNA"/>
</dbReference>
<keyword evidence="2" id="KW-0472">Membrane</keyword>
<name>A0ABD0JV80_9CAEN</name>
<protein>
    <submittedName>
        <fullName evidence="3">Uncharacterized protein</fullName>
    </submittedName>
</protein>
<evidence type="ECO:0000313" key="3">
    <source>
        <dbReference type="EMBL" id="KAK7478577.1"/>
    </source>
</evidence>
<feature type="compositionally biased region" description="Polar residues" evidence="1">
    <location>
        <begin position="88"/>
        <end position="98"/>
    </location>
</feature>
<comment type="caution">
    <text evidence="3">The sequence shown here is derived from an EMBL/GenBank/DDBJ whole genome shotgun (WGS) entry which is preliminary data.</text>
</comment>
<dbReference type="AlphaFoldDB" id="A0ABD0JV80"/>
<keyword evidence="2" id="KW-1133">Transmembrane helix</keyword>
<organism evidence="3 5">
    <name type="scientific">Batillaria attramentaria</name>
    <dbReference type="NCBI Taxonomy" id="370345"/>
    <lineage>
        <taxon>Eukaryota</taxon>
        <taxon>Metazoa</taxon>
        <taxon>Spiralia</taxon>
        <taxon>Lophotrochozoa</taxon>
        <taxon>Mollusca</taxon>
        <taxon>Gastropoda</taxon>
        <taxon>Caenogastropoda</taxon>
        <taxon>Sorbeoconcha</taxon>
        <taxon>Cerithioidea</taxon>
        <taxon>Batillariidae</taxon>
        <taxon>Batillaria</taxon>
    </lineage>
</organism>
<dbReference type="Proteomes" id="UP001519460">
    <property type="component" value="Unassembled WGS sequence"/>
</dbReference>
<accession>A0ABD0JV80</accession>
<evidence type="ECO:0000256" key="1">
    <source>
        <dbReference type="SAM" id="MobiDB-lite"/>
    </source>
</evidence>
<evidence type="ECO:0000313" key="4">
    <source>
        <dbReference type="EMBL" id="KAK7481786.1"/>
    </source>
</evidence>
<dbReference type="EMBL" id="JACVVK020000256">
    <property type="protein sequence ID" value="KAK7481786.1"/>
    <property type="molecule type" value="Genomic_DNA"/>
</dbReference>
<keyword evidence="5" id="KW-1185">Reference proteome</keyword>
<feature type="compositionally biased region" description="Polar residues" evidence="1">
    <location>
        <begin position="116"/>
        <end position="126"/>
    </location>
</feature>